<organism evidence="1">
    <name type="scientific">Guillardia theta (strain CCMP2712)</name>
    <name type="common">Cryptophyte</name>
    <dbReference type="NCBI Taxonomy" id="905079"/>
    <lineage>
        <taxon>Eukaryota</taxon>
        <taxon>Cryptophyceae</taxon>
        <taxon>Pyrenomonadales</taxon>
        <taxon>Geminigeraceae</taxon>
        <taxon>Guillardia</taxon>
    </lineage>
</organism>
<evidence type="ECO:0000313" key="1">
    <source>
        <dbReference type="EMBL" id="EKX40789.1"/>
    </source>
</evidence>
<sequence>MDVEIPRLIGKLEGMANGDLPVNESELQNELYKYNEKFYKHTVAELAEDAISVVAQDGCASTPPVPMYIGFSTKSL</sequence>
<gene>
    <name evidence="1" type="ORF">GUITHDRAFT_154001</name>
</gene>
<reference evidence="1 3" key="1">
    <citation type="journal article" date="2012" name="Nature">
        <title>Algal genomes reveal evolutionary mosaicism and the fate of nucleomorphs.</title>
        <authorList>
            <consortium name="DOE Joint Genome Institute"/>
            <person name="Curtis B.A."/>
            <person name="Tanifuji G."/>
            <person name="Burki F."/>
            <person name="Gruber A."/>
            <person name="Irimia M."/>
            <person name="Maruyama S."/>
            <person name="Arias M.C."/>
            <person name="Ball S.G."/>
            <person name="Gile G.H."/>
            <person name="Hirakawa Y."/>
            <person name="Hopkins J.F."/>
            <person name="Kuo A."/>
            <person name="Rensing S.A."/>
            <person name="Schmutz J."/>
            <person name="Symeonidi A."/>
            <person name="Elias M."/>
            <person name="Eveleigh R.J."/>
            <person name="Herman E.K."/>
            <person name="Klute M.J."/>
            <person name="Nakayama T."/>
            <person name="Obornik M."/>
            <person name="Reyes-Prieto A."/>
            <person name="Armbrust E.V."/>
            <person name="Aves S.J."/>
            <person name="Beiko R.G."/>
            <person name="Coutinho P."/>
            <person name="Dacks J.B."/>
            <person name="Durnford D.G."/>
            <person name="Fast N.M."/>
            <person name="Green B.R."/>
            <person name="Grisdale C.J."/>
            <person name="Hempel F."/>
            <person name="Henrissat B."/>
            <person name="Hoppner M.P."/>
            <person name="Ishida K."/>
            <person name="Kim E."/>
            <person name="Koreny L."/>
            <person name="Kroth P.G."/>
            <person name="Liu Y."/>
            <person name="Malik S.B."/>
            <person name="Maier U.G."/>
            <person name="McRose D."/>
            <person name="Mock T."/>
            <person name="Neilson J.A."/>
            <person name="Onodera N.T."/>
            <person name="Poole A.M."/>
            <person name="Pritham E.J."/>
            <person name="Richards T.A."/>
            <person name="Rocap G."/>
            <person name="Roy S.W."/>
            <person name="Sarai C."/>
            <person name="Schaack S."/>
            <person name="Shirato S."/>
            <person name="Slamovits C.H."/>
            <person name="Spencer D.F."/>
            <person name="Suzuki S."/>
            <person name="Worden A.Z."/>
            <person name="Zauner S."/>
            <person name="Barry K."/>
            <person name="Bell C."/>
            <person name="Bharti A.K."/>
            <person name="Crow J.A."/>
            <person name="Grimwood J."/>
            <person name="Kramer R."/>
            <person name="Lindquist E."/>
            <person name="Lucas S."/>
            <person name="Salamov A."/>
            <person name="McFadden G.I."/>
            <person name="Lane C.E."/>
            <person name="Keeling P.J."/>
            <person name="Gray M.W."/>
            <person name="Grigoriev I.V."/>
            <person name="Archibald J.M."/>
        </authorList>
    </citation>
    <scope>NUCLEOTIDE SEQUENCE</scope>
    <source>
        <strain evidence="1 3">CCMP2712</strain>
    </source>
</reference>
<reference evidence="3" key="2">
    <citation type="submission" date="2012-11" db="EMBL/GenBank/DDBJ databases">
        <authorList>
            <person name="Kuo A."/>
            <person name="Curtis B.A."/>
            <person name="Tanifuji G."/>
            <person name="Burki F."/>
            <person name="Gruber A."/>
            <person name="Irimia M."/>
            <person name="Maruyama S."/>
            <person name="Arias M.C."/>
            <person name="Ball S.G."/>
            <person name="Gile G.H."/>
            <person name="Hirakawa Y."/>
            <person name="Hopkins J.F."/>
            <person name="Rensing S.A."/>
            <person name="Schmutz J."/>
            <person name="Symeonidi A."/>
            <person name="Elias M."/>
            <person name="Eveleigh R.J."/>
            <person name="Herman E.K."/>
            <person name="Klute M.J."/>
            <person name="Nakayama T."/>
            <person name="Obornik M."/>
            <person name="Reyes-Prieto A."/>
            <person name="Armbrust E.V."/>
            <person name="Aves S.J."/>
            <person name="Beiko R.G."/>
            <person name="Coutinho P."/>
            <person name="Dacks J.B."/>
            <person name="Durnford D.G."/>
            <person name="Fast N.M."/>
            <person name="Green B.R."/>
            <person name="Grisdale C."/>
            <person name="Hempe F."/>
            <person name="Henrissat B."/>
            <person name="Hoppner M.P."/>
            <person name="Ishida K.-I."/>
            <person name="Kim E."/>
            <person name="Koreny L."/>
            <person name="Kroth P.G."/>
            <person name="Liu Y."/>
            <person name="Malik S.-B."/>
            <person name="Maier U.G."/>
            <person name="McRose D."/>
            <person name="Mock T."/>
            <person name="Neilson J.A."/>
            <person name="Onodera N.T."/>
            <person name="Poole A.M."/>
            <person name="Pritham E.J."/>
            <person name="Richards T.A."/>
            <person name="Rocap G."/>
            <person name="Roy S.W."/>
            <person name="Sarai C."/>
            <person name="Schaack S."/>
            <person name="Shirato S."/>
            <person name="Slamovits C.H."/>
            <person name="Spencer D.F."/>
            <person name="Suzuki S."/>
            <person name="Worden A.Z."/>
            <person name="Zauner S."/>
            <person name="Barry K."/>
            <person name="Bell C."/>
            <person name="Bharti A.K."/>
            <person name="Crow J.A."/>
            <person name="Grimwood J."/>
            <person name="Kramer R."/>
            <person name="Lindquist E."/>
            <person name="Lucas S."/>
            <person name="Salamov A."/>
            <person name="McFadden G.I."/>
            <person name="Lane C.E."/>
            <person name="Keeling P.J."/>
            <person name="Gray M.W."/>
            <person name="Grigoriev I.V."/>
            <person name="Archibald J.M."/>
        </authorList>
    </citation>
    <scope>NUCLEOTIDE SEQUENCE</scope>
    <source>
        <strain evidence="3">CCMP2712</strain>
    </source>
</reference>
<evidence type="ECO:0000313" key="3">
    <source>
        <dbReference type="Proteomes" id="UP000011087"/>
    </source>
</evidence>
<dbReference type="EMBL" id="JH993028">
    <property type="protein sequence ID" value="EKX40789.1"/>
    <property type="molecule type" value="Genomic_DNA"/>
</dbReference>
<dbReference type="RefSeq" id="XP_005827769.1">
    <property type="nucleotide sequence ID" value="XM_005827712.1"/>
</dbReference>
<dbReference type="AlphaFoldDB" id="L1IY50"/>
<protein>
    <submittedName>
        <fullName evidence="1 2">Uncharacterized protein</fullName>
    </submittedName>
</protein>
<accession>L1IY50</accession>
<reference evidence="2" key="3">
    <citation type="submission" date="2015-06" db="UniProtKB">
        <authorList>
            <consortium name="EnsemblProtists"/>
        </authorList>
    </citation>
    <scope>IDENTIFICATION</scope>
</reference>
<name>L1IY50_GUITC</name>
<proteinExistence type="predicted"/>
<dbReference type="KEGG" id="gtt:GUITHDRAFT_154001"/>
<feature type="non-terminal residue" evidence="1">
    <location>
        <position position="76"/>
    </location>
</feature>
<dbReference type="GeneID" id="17297472"/>
<evidence type="ECO:0000313" key="2">
    <source>
        <dbReference type="EnsemblProtists" id="EKX40789"/>
    </source>
</evidence>
<dbReference type="EnsemblProtists" id="EKX40789">
    <property type="protein sequence ID" value="EKX40789"/>
    <property type="gene ID" value="GUITHDRAFT_154001"/>
</dbReference>
<dbReference type="HOGENOM" id="CLU_2662056_0_0_1"/>
<dbReference type="Proteomes" id="UP000011087">
    <property type="component" value="Unassembled WGS sequence"/>
</dbReference>
<keyword evidence="3" id="KW-1185">Reference proteome</keyword>